<evidence type="ECO:0000256" key="7">
    <source>
        <dbReference type="ARBA" id="ARBA00022771"/>
    </source>
</evidence>
<dbReference type="InterPro" id="IPR039688">
    <property type="entry name" value="STAC1/2/3"/>
</dbReference>
<dbReference type="GO" id="GO:0003009">
    <property type="term" value="P:skeletal muscle contraction"/>
    <property type="evidence" value="ECO:0007669"/>
    <property type="project" value="TreeGrafter"/>
</dbReference>
<protein>
    <submittedName>
        <fullName evidence="9">Uncharacterized protein</fullName>
    </submittedName>
</protein>
<dbReference type="Gene3D" id="2.30.30.40">
    <property type="entry name" value="SH3 Domains"/>
    <property type="match status" value="1"/>
</dbReference>
<evidence type="ECO:0000256" key="4">
    <source>
        <dbReference type="ARBA" id="ARBA00022475"/>
    </source>
</evidence>
<reference evidence="10" key="1">
    <citation type="submission" date="2012-01" db="EMBL/GenBank/DDBJ databases">
        <title>The Genome Sequence of Oreochromis niloticus (Nile Tilapia).</title>
        <authorList>
            <consortium name="Broad Institute Genome Assembly Team"/>
            <consortium name="Broad Institute Sequencing Platform"/>
            <person name="Di Palma F."/>
            <person name="Johnson J."/>
            <person name="Lander E.S."/>
            <person name="Lindblad-Toh K."/>
        </authorList>
    </citation>
    <scope>NUCLEOTIDE SEQUENCE [LARGE SCALE GENOMIC DNA]</scope>
</reference>
<reference evidence="9" key="2">
    <citation type="submission" date="2025-08" db="UniProtKB">
        <authorList>
            <consortium name="Ensembl"/>
        </authorList>
    </citation>
    <scope>IDENTIFICATION</scope>
</reference>
<dbReference type="GO" id="GO:0005737">
    <property type="term" value="C:cytoplasm"/>
    <property type="evidence" value="ECO:0007669"/>
    <property type="project" value="UniProtKB-SubCell"/>
</dbReference>
<sequence length="244" mass="28215">QNCVYFIRDEDVEENKKDELLPPKPVKPANDKPHKFTDHYCKKPKFCDICAHMIAQVEFPMCFGKIVRHSACPYILLLSSTRTDPVLETLQISSTMANKGCKKGSEDEKNACMDVLRSFNHTIFQNKKLQQGKISVFSQSHYYPALYCFKAIGKDDLDVRASERRAVIDDSSEEWWREVHKVTRPFAGNREMGQITLRKGQVDAHMHNQIHRSYADTLQTVTVNYIYTSPLFTPNCRPRIKLRA</sequence>
<evidence type="ECO:0000256" key="1">
    <source>
        <dbReference type="ARBA" id="ARBA00004184"/>
    </source>
</evidence>
<evidence type="ECO:0000313" key="10">
    <source>
        <dbReference type="Proteomes" id="UP000005207"/>
    </source>
</evidence>
<dbReference type="Gene3D" id="3.30.60.20">
    <property type="match status" value="1"/>
</dbReference>
<dbReference type="Ensembl" id="ENSONIT00000037083.1">
    <property type="protein sequence ID" value="ENSONIP00000052099.1"/>
    <property type="gene ID" value="ENSONIG00000039606.1"/>
</dbReference>
<dbReference type="InterPro" id="IPR046349">
    <property type="entry name" value="C1-like_sf"/>
</dbReference>
<dbReference type="GO" id="GO:0005886">
    <property type="term" value="C:plasma membrane"/>
    <property type="evidence" value="ECO:0007669"/>
    <property type="project" value="UniProtKB-SubCell"/>
</dbReference>
<comment type="subcellular location">
    <subcellularLocation>
        <location evidence="2">Cell membrane</location>
    </subcellularLocation>
    <subcellularLocation>
        <location evidence="3">Cytoplasm</location>
    </subcellularLocation>
    <subcellularLocation>
        <location evidence="1">Endomembrane system</location>
        <topology evidence="1">Peripheral membrane protein</topology>
    </subcellularLocation>
</comment>
<proteinExistence type="predicted"/>
<evidence type="ECO:0000256" key="8">
    <source>
        <dbReference type="ARBA" id="ARBA00023136"/>
    </source>
</evidence>
<name>A0A669CZB5_ORENI</name>
<dbReference type="GO" id="GO:0008270">
    <property type="term" value="F:zinc ion binding"/>
    <property type="evidence" value="ECO:0007669"/>
    <property type="project" value="UniProtKB-KW"/>
</dbReference>
<evidence type="ECO:0000256" key="2">
    <source>
        <dbReference type="ARBA" id="ARBA00004236"/>
    </source>
</evidence>
<dbReference type="PANTHER" id="PTHR15135">
    <property type="entry name" value="STAC"/>
    <property type="match status" value="1"/>
</dbReference>
<dbReference type="GO" id="GO:0012505">
    <property type="term" value="C:endomembrane system"/>
    <property type="evidence" value="ECO:0007669"/>
    <property type="project" value="UniProtKB-SubCell"/>
</dbReference>
<keyword evidence="6" id="KW-0677">Repeat</keyword>
<keyword evidence="10" id="KW-1185">Reference proteome</keyword>
<keyword evidence="7" id="KW-0479">Metal-binding</keyword>
<evidence type="ECO:0000256" key="3">
    <source>
        <dbReference type="ARBA" id="ARBA00004496"/>
    </source>
</evidence>
<dbReference type="PANTHER" id="PTHR15135:SF2">
    <property type="entry name" value="SH3 AND CYSTEINE-RICH DOMAIN-CONTAINING PROTEIN 3"/>
    <property type="match status" value="1"/>
</dbReference>
<dbReference type="SUPFAM" id="SSF50044">
    <property type="entry name" value="SH3-domain"/>
    <property type="match status" value="1"/>
</dbReference>
<evidence type="ECO:0000256" key="6">
    <source>
        <dbReference type="ARBA" id="ARBA00022737"/>
    </source>
</evidence>
<keyword evidence="5" id="KW-0963">Cytoplasm</keyword>
<reference evidence="9" key="3">
    <citation type="submission" date="2025-09" db="UniProtKB">
        <authorList>
            <consortium name="Ensembl"/>
        </authorList>
    </citation>
    <scope>IDENTIFICATION</scope>
</reference>
<keyword evidence="7" id="KW-0862">Zinc</keyword>
<evidence type="ECO:0000256" key="5">
    <source>
        <dbReference type="ARBA" id="ARBA00022490"/>
    </source>
</evidence>
<dbReference type="InParanoid" id="A0A669CZB5"/>
<dbReference type="SUPFAM" id="SSF57889">
    <property type="entry name" value="Cysteine-rich domain"/>
    <property type="match status" value="1"/>
</dbReference>
<dbReference type="AlphaFoldDB" id="A0A669CZB5"/>
<keyword evidence="4" id="KW-1003">Cell membrane</keyword>
<evidence type="ECO:0000313" key="9">
    <source>
        <dbReference type="Ensembl" id="ENSONIP00000052099.1"/>
    </source>
</evidence>
<dbReference type="OMA" id="CAHMIFP"/>
<keyword evidence="7" id="KW-0863">Zinc-finger</keyword>
<dbReference type="Proteomes" id="UP000005207">
    <property type="component" value="Linkage group LG5"/>
</dbReference>
<dbReference type="InterPro" id="IPR036028">
    <property type="entry name" value="SH3-like_dom_sf"/>
</dbReference>
<keyword evidence="8" id="KW-0472">Membrane</keyword>
<dbReference type="GeneTree" id="ENSGT00940000178807"/>
<organism evidence="9 10">
    <name type="scientific">Oreochromis niloticus</name>
    <name type="common">Nile tilapia</name>
    <name type="synonym">Tilapia nilotica</name>
    <dbReference type="NCBI Taxonomy" id="8128"/>
    <lineage>
        <taxon>Eukaryota</taxon>
        <taxon>Metazoa</taxon>
        <taxon>Chordata</taxon>
        <taxon>Craniata</taxon>
        <taxon>Vertebrata</taxon>
        <taxon>Euteleostomi</taxon>
        <taxon>Actinopterygii</taxon>
        <taxon>Neopterygii</taxon>
        <taxon>Teleostei</taxon>
        <taxon>Neoteleostei</taxon>
        <taxon>Acanthomorphata</taxon>
        <taxon>Ovalentaria</taxon>
        <taxon>Cichlomorphae</taxon>
        <taxon>Cichliformes</taxon>
        <taxon>Cichlidae</taxon>
        <taxon>African cichlids</taxon>
        <taxon>Pseudocrenilabrinae</taxon>
        <taxon>Oreochromini</taxon>
        <taxon>Oreochromis</taxon>
    </lineage>
</organism>
<dbReference type="GO" id="GO:1903078">
    <property type="term" value="P:positive regulation of protein localization to plasma membrane"/>
    <property type="evidence" value="ECO:0007669"/>
    <property type="project" value="TreeGrafter"/>
</dbReference>
<accession>A0A669CZB5</accession>